<organism evidence="1">
    <name type="scientific">marine sediment metagenome</name>
    <dbReference type="NCBI Taxonomy" id="412755"/>
    <lineage>
        <taxon>unclassified sequences</taxon>
        <taxon>metagenomes</taxon>
        <taxon>ecological metagenomes</taxon>
    </lineage>
</organism>
<dbReference type="EMBL" id="BART01023658">
    <property type="protein sequence ID" value="GAG95203.1"/>
    <property type="molecule type" value="Genomic_DNA"/>
</dbReference>
<name>X1CG07_9ZZZZ</name>
<sequence length="34" mass="3534">GLDFGQYLHAKLQILLGKGGQTRPAGPDRAGPNS</sequence>
<reference evidence="1" key="1">
    <citation type="journal article" date="2014" name="Front. Microbiol.">
        <title>High frequency of phylogenetically diverse reductive dehalogenase-homologous genes in deep subseafloor sedimentary metagenomes.</title>
        <authorList>
            <person name="Kawai M."/>
            <person name="Futagami T."/>
            <person name="Toyoda A."/>
            <person name="Takaki Y."/>
            <person name="Nishi S."/>
            <person name="Hori S."/>
            <person name="Arai W."/>
            <person name="Tsubouchi T."/>
            <person name="Morono Y."/>
            <person name="Uchiyama I."/>
            <person name="Ito T."/>
            <person name="Fujiyama A."/>
            <person name="Inagaki F."/>
            <person name="Takami H."/>
        </authorList>
    </citation>
    <scope>NUCLEOTIDE SEQUENCE</scope>
    <source>
        <strain evidence="1">Expedition CK06-06</strain>
    </source>
</reference>
<dbReference type="AlphaFoldDB" id="X1CG07"/>
<gene>
    <name evidence="1" type="ORF">S01H4_42977</name>
</gene>
<proteinExistence type="predicted"/>
<protein>
    <submittedName>
        <fullName evidence="1">Uncharacterized protein</fullName>
    </submittedName>
</protein>
<evidence type="ECO:0000313" key="1">
    <source>
        <dbReference type="EMBL" id="GAG95203.1"/>
    </source>
</evidence>
<feature type="non-terminal residue" evidence="1">
    <location>
        <position position="1"/>
    </location>
</feature>
<comment type="caution">
    <text evidence="1">The sequence shown here is derived from an EMBL/GenBank/DDBJ whole genome shotgun (WGS) entry which is preliminary data.</text>
</comment>
<accession>X1CG07</accession>